<accession>A0A8W8ML83</accession>
<name>A0A8W8ML83_MAGGI</name>
<proteinExistence type="predicted"/>
<dbReference type="EnsemblMetazoa" id="G32860.1">
    <property type="protein sequence ID" value="G32860.1:cds"/>
    <property type="gene ID" value="G32860"/>
</dbReference>
<feature type="domain" description="Nucleotide-diphospho-sugar transferase" evidence="1">
    <location>
        <begin position="120"/>
        <end position="327"/>
    </location>
</feature>
<dbReference type="Pfam" id="PF03407">
    <property type="entry name" value="Nucleotid_trans"/>
    <property type="match status" value="1"/>
</dbReference>
<keyword evidence="3" id="KW-1185">Reference proteome</keyword>
<evidence type="ECO:0000259" key="1">
    <source>
        <dbReference type="Pfam" id="PF03407"/>
    </source>
</evidence>
<dbReference type="GO" id="GO:0005794">
    <property type="term" value="C:Golgi apparatus"/>
    <property type="evidence" value="ECO:0007669"/>
    <property type="project" value="TreeGrafter"/>
</dbReference>
<dbReference type="PANTHER" id="PTHR47032">
    <property type="entry name" value="UDP-D-XYLOSE:L-FUCOSE ALPHA-1,3-D-XYLOSYLTRANSFERASE-RELATED"/>
    <property type="match status" value="1"/>
</dbReference>
<dbReference type="InterPro" id="IPR005069">
    <property type="entry name" value="Nucl-diP-sugar_transferase"/>
</dbReference>
<organism evidence="2 3">
    <name type="scientific">Magallana gigas</name>
    <name type="common">Pacific oyster</name>
    <name type="synonym">Crassostrea gigas</name>
    <dbReference type="NCBI Taxonomy" id="29159"/>
    <lineage>
        <taxon>Eukaryota</taxon>
        <taxon>Metazoa</taxon>
        <taxon>Spiralia</taxon>
        <taxon>Lophotrochozoa</taxon>
        <taxon>Mollusca</taxon>
        <taxon>Bivalvia</taxon>
        <taxon>Autobranchia</taxon>
        <taxon>Pteriomorphia</taxon>
        <taxon>Ostreida</taxon>
        <taxon>Ostreoidea</taxon>
        <taxon>Ostreidae</taxon>
        <taxon>Magallana</taxon>
    </lineage>
</organism>
<dbReference type="PANTHER" id="PTHR47032:SF1">
    <property type="entry name" value="UDP-D-XYLOSE:L-FUCOSE ALPHA-1,3-D-XYLOSYLTRANSFERASE-RELATED"/>
    <property type="match status" value="1"/>
</dbReference>
<protein>
    <recommendedName>
        <fullName evidence="1">Nucleotide-diphospho-sugar transferase domain-containing protein</fullName>
    </recommendedName>
</protein>
<reference evidence="2" key="1">
    <citation type="submission" date="2022-08" db="UniProtKB">
        <authorList>
            <consortium name="EnsemblMetazoa"/>
        </authorList>
    </citation>
    <scope>IDENTIFICATION</scope>
    <source>
        <strain evidence="2">05x7-T-G4-1.051#20</strain>
    </source>
</reference>
<dbReference type="GO" id="GO:0016757">
    <property type="term" value="F:glycosyltransferase activity"/>
    <property type="evidence" value="ECO:0007669"/>
    <property type="project" value="TreeGrafter"/>
</dbReference>
<dbReference type="AlphaFoldDB" id="A0A8W8ML83"/>
<evidence type="ECO:0000313" key="3">
    <source>
        <dbReference type="Proteomes" id="UP000005408"/>
    </source>
</evidence>
<dbReference type="OMA" id="LCRNGFF"/>
<evidence type="ECO:0000313" key="2">
    <source>
        <dbReference type="EnsemblMetazoa" id="G32860.1:cds"/>
    </source>
</evidence>
<sequence>MAKLKQNLMLPKSVKKIPLLFLLLLITLLLIIGSFNYVHHDDSEEVEEACNEKINLEICSDKMYNKNDDTLDISEKMNVIREARRIVRKHGMVMLTFMNRAFVPFLTNWMCHTRNMVNYSQVLILVTDNSVYSKITAQYPSLSVVYLSVFHKINGKQRYCSAGFMRVGIYRSRVVNWILQENFPVFLFELDALWIRNPLPFVTSKKEYDLTIIPTYAKSFEAAIGFYYMRNSTRMKTFWAELVHRLDELDTTFSCLDNTALVRSKDNDQIVLMDLILEHYRNIVIYFLPLNRFLDGKWYTNPNLEQLKHAFILNFNFIIGIDEKIARAKQFGQWFVAQDNVSCLSDHRKYLNPELSTKLV</sequence>
<dbReference type="OrthoDB" id="1712432at2759"/>
<dbReference type="InterPro" id="IPR052636">
    <property type="entry name" value="UDP-D-xylose:L-fucose_XylT"/>
</dbReference>
<dbReference type="Proteomes" id="UP000005408">
    <property type="component" value="Unassembled WGS sequence"/>
</dbReference>